<comment type="catalytic activity">
    <reaction evidence="5">
        <text>L-methionyl-[protein] + a quinone + H2O = L-methionyl-(R)-S-oxide-[protein] + a quinol</text>
        <dbReference type="Rhea" id="RHEA:51296"/>
        <dbReference type="Rhea" id="RHEA-COMP:12313"/>
        <dbReference type="Rhea" id="RHEA-COMP:12314"/>
        <dbReference type="ChEBI" id="CHEBI:15377"/>
        <dbReference type="ChEBI" id="CHEBI:16044"/>
        <dbReference type="ChEBI" id="CHEBI:24646"/>
        <dbReference type="ChEBI" id="CHEBI:45764"/>
        <dbReference type="ChEBI" id="CHEBI:132124"/>
    </reaction>
</comment>
<dbReference type="SUPFAM" id="SSF56524">
    <property type="entry name" value="Oxidoreductase molybdopterin-binding domain"/>
    <property type="match status" value="1"/>
</dbReference>
<feature type="binding site" evidence="5">
    <location>
        <position position="152"/>
    </location>
    <ligand>
        <name>Mo-molybdopterin</name>
        <dbReference type="ChEBI" id="CHEBI:71302"/>
    </ligand>
    <ligandPart>
        <name>Mo</name>
        <dbReference type="ChEBI" id="CHEBI:28685"/>
    </ligandPart>
</feature>
<comment type="catalytic activity">
    <reaction evidence="5">
        <text>L-methionyl-[protein] + a quinone + H2O = L-methionyl-(S)-S-oxide-[protein] + a quinol</text>
        <dbReference type="Rhea" id="RHEA:51292"/>
        <dbReference type="Rhea" id="RHEA-COMP:12313"/>
        <dbReference type="Rhea" id="RHEA-COMP:12315"/>
        <dbReference type="ChEBI" id="CHEBI:15377"/>
        <dbReference type="ChEBI" id="CHEBI:16044"/>
        <dbReference type="ChEBI" id="CHEBI:24646"/>
        <dbReference type="ChEBI" id="CHEBI:44120"/>
        <dbReference type="ChEBI" id="CHEBI:132124"/>
    </reaction>
</comment>
<keyword evidence="8" id="KW-1185">Reference proteome</keyword>
<keyword evidence="4 5" id="KW-0560">Oxidoreductase</keyword>
<dbReference type="PANTHER" id="PTHR43032:SF3">
    <property type="entry name" value="PROTEIN-METHIONINE-SULFOXIDE REDUCTASE CATALYTIC SUBUNIT MSRP"/>
    <property type="match status" value="1"/>
</dbReference>
<sequence length="340" mass="38541">MHFHKKPSWDKLKDSDVTPESVFNDRRRILKQMGFLGAGALLSSNANAGIFDLFGDKKETQQFIRSDLPYTQNIEYDSVLNGGLTPESKITSHNNFYEFGTSKQDPAENSQGFDVDPWQLVIEGEVEHPLRLNLDDLTHLIALEERTYRLRCVEAWSMVVPWVGFPLASLLKKAGVKSNATHVAFETLFDPEQMPGQKSRLMGGGIHYPYVEGLTINEAMNDLSFLALGLYGKTLPPQNGAPIRLVVPWKYGFKSIKSIVRIRVMDRQPPTSWNQLASNEYGFYANVNPNVDHPRWSQATERRIGEGGLFSARRINTQMFNGYGEQVANLYQGLDLKRHF</sequence>
<evidence type="ECO:0000256" key="4">
    <source>
        <dbReference type="ARBA" id="ARBA00023002"/>
    </source>
</evidence>
<keyword evidence="1 5" id="KW-0500">Molybdenum</keyword>
<dbReference type="HOGENOM" id="CLU_045520_0_0_6"/>
<reference evidence="8" key="1">
    <citation type="journal article" date="2010" name="Mol. Biosyst.">
        <title>Complete genome sequence and comparative analysis of Shewanella violacea, a psychrophilic and piezophilic bacterium from deep sea floor sediments.</title>
        <authorList>
            <person name="Aono E."/>
            <person name="Baba T."/>
            <person name="Ara T."/>
            <person name="Nishi T."/>
            <person name="Nakamichi T."/>
            <person name="Inamoto E."/>
            <person name="Toyonaga H."/>
            <person name="Hasegawa M."/>
            <person name="Takai Y."/>
            <person name="Okumura Y."/>
            <person name="Baba M."/>
            <person name="Tomita M."/>
            <person name="Kato C."/>
            <person name="Oshima T."/>
            <person name="Nakasone K."/>
            <person name="Mori H."/>
        </authorList>
    </citation>
    <scope>NUCLEOTIDE SEQUENCE [LARGE SCALE GENOMIC DNA]</scope>
    <source>
        <strain evidence="8">JCM 10179 / CIP 106290 / LMG 19151 / DSS12</strain>
    </source>
</reference>
<evidence type="ECO:0000256" key="3">
    <source>
        <dbReference type="ARBA" id="ARBA00022729"/>
    </source>
</evidence>
<dbReference type="EC" id="1.8.5.-" evidence="5"/>
<dbReference type="InterPro" id="IPR000572">
    <property type="entry name" value="OxRdtase_Mopterin-bd_dom"/>
</dbReference>
<evidence type="ECO:0000256" key="1">
    <source>
        <dbReference type="ARBA" id="ARBA00022505"/>
    </source>
</evidence>
<dbReference type="Pfam" id="PF00174">
    <property type="entry name" value="Oxidored_molyb"/>
    <property type="match status" value="1"/>
</dbReference>
<evidence type="ECO:0000313" key="8">
    <source>
        <dbReference type="Proteomes" id="UP000002350"/>
    </source>
</evidence>
<comment type="subunit">
    <text evidence="5">Heterodimer of a catalytic subunit (MsrP) and a heme-binding subunit (MsrQ).</text>
</comment>
<dbReference type="OrthoDB" id="9795587at2"/>
<feature type="binding site" evidence="5">
    <location>
        <position position="244"/>
    </location>
    <ligand>
        <name>Mo-molybdopterin</name>
        <dbReference type="ChEBI" id="CHEBI:71302"/>
    </ligand>
</feature>
<dbReference type="RefSeq" id="WP_013051672.1">
    <property type="nucleotide sequence ID" value="NC_014012.1"/>
</dbReference>
<name>D4ZL19_SHEVD</name>
<protein>
    <recommendedName>
        <fullName evidence="5">Protein-methionine-sulfoxide reductase catalytic subunit MsrP</fullName>
        <ecNumber evidence="5">1.8.5.-</ecNumber>
    </recommendedName>
</protein>
<gene>
    <name evidence="5" type="primary">msrP</name>
    <name evidence="7" type="ordered locus">SVI_2397</name>
</gene>
<dbReference type="KEGG" id="svo:SVI_2397"/>
<feature type="binding site" evidence="5">
    <location>
        <position position="187"/>
    </location>
    <ligand>
        <name>Mo-molybdopterin</name>
        <dbReference type="ChEBI" id="CHEBI:71302"/>
    </ligand>
</feature>
<feature type="domain" description="Oxidoreductase molybdopterin-binding" evidence="6">
    <location>
        <begin position="113"/>
        <end position="273"/>
    </location>
</feature>
<keyword evidence="5" id="KW-0574">Periplasm</keyword>
<feature type="binding site" evidence="5">
    <location>
        <begin position="255"/>
        <end position="257"/>
    </location>
    <ligand>
        <name>Mo-molybdopterin</name>
        <dbReference type="ChEBI" id="CHEBI:71302"/>
    </ligand>
</feature>
<evidence type="ECO:0000256" key="2">
    <source>
        <dbReference type="ARBA" id="ARBA00022723"/>
    </source>
</evidence>
<dbReference type="PANTHER" id="PTHR43032">
    <property type="entry name" value="PROTEIN-METHIONINE-SULFOXIDE REDUCTASE"/>
    <property type="match status" value="1"/>
</dbReference>
<dbReference type="InterPro" id="IPR036374">
    <property type="entry name" value="OxRdtase_Mopterin-bd_sf"/>
</dbReference>
<dbReference type="Gene3D" id="3.90.420.10">
    <property type="entry name" value="Oxidoreductase, molybdopterin-binding domain"/>
    <property type="match status" value="1"/>
</dbReference>
<proteinExistence type="inferred from homology"/>
<dbReference type="InterPro" id="IPR022867">
    <property type="entry name" value="MsrP"/>
</dbReference>
<dbReference type="GO" id="GO:0046872">
    <property type="term" value="F:metal ion binding"/>
    <property type="evidence" value="ECO:0007669"/>
    <property type="project" value="UniProtKB-KW"/>
</dbReference>
<dbReference type="GO" id="GO:0016672">
    <property type="term" value="F:oxidoreductase activity, acting on a sulfur group of donors, quinone or similar compound as acceptor"/>
    <property type="evidence" value="ECO:0007669"/>
    <property type="project" value="UniProtKB-UniRule"/>
</dbReference>
<feature type="binding site" evidence="5">
    <location>
        <begin position="97"/>
        <end position="98"/>
    </location>
    <ligand>
        <name>Mo-molybdopterin</name>
        <dbReference type="ChEBI" id="CHEBI:71302"/>
    </ligand>
</feature>
<organism evidence="7 8">
    <name type="scientific">Shewanella violacea (strain JCM 10179 / CIP 106290 / LMG 19151 / DSS12)</name>
    <dbReference type="NCBI Taxonomy" id="637905"/>
    <lineage>
        <taxon>Bacteria</taxon>
        <taxon>Pseudomonadati</taxon>
        <taxon>Pseudomonadota</taxon>
        <taxon>Gammaproteobacteria</taxon>
        <taxon>Alteromonadales</taxon>
        <taxon>Shewanellaceae</taxon>
        <taxon>Shewanella</taxon>
    </lineage>
</organism>
<evidence type="ECO:0000313" key="7">
    <source>
        <dbReference type="EMBL" id="BAJ02368.1"/>
    </source>
</evidence>
<dbReference type="Proteomes" id="UP000002350">
    <property type="component" value="Chromosome"/>
</dbReference>
<dbReference type="STRING" id="637905.SVI_2397"/>
<comment type="similarity">
    <text evidence="5">Belongs to the MsrP family.</text>
</comment>
<evidence type="ECO:0000259" key="6">
    <source>
        <dbReference type="Pfam" id="PF00174"/>
    </source>
</evidence>
<dbReference type="eggNOG" id="COG2041">
    <property type="taxonomic scope" value="Bacteria"/>
</dbReference>
<evidence type="ECO:0000256" key="5">
    <source>
        <dbReference type="HAMAP-Rule" id="MF_01206"/>
    </source>
</evidence>
<dbReference type="HAMAP" id="MF_01206">
    <property type="entry name" value="MsrP"/>
    <property type="match status" value="1"/>
</dbReference>
<dbReference type="EMBL" id="AP011177">
    <property type="protein sequence ID" value="BAJ02368.1"/>
    <property type="molecule type" value="Genomic_DNA"/>
</dbReference>
<dbReference type="AlphaFoldDB" id="D4ZL19"/>
<comment type="function">
    <text evidence="5">Part of the MsrPQ system that repairs oxidized periplasmic proteins containing methionine sulfoxide residues (Met-O), using respiratory chain electrons. Thus protects these proteins from oxidative-stress damage caused by reactive species of oxygen and chlorine generated by the host defense mechanisms. MsrPQ is essential for the maintenance of envelope integrity under bleach stress, rescuing a wide series of structurally unrelated periplasmic proteins from methionine oxidation. The catalytic subunit MsrP is non-stereospecific, being able to reduce both (R-) and (S-) diastereoisomers of methionine sulfoxide.</text>
</comment>
<feature type="binding site" evidence="5">
    <location>
        <position position="94"/>
    </location>
    <ligand>
        <name>Mo-molybdopterin</name>
        <dbReference type="ChEBI" id="CHEBI:71302"/>
    </ligand>
</feature>
<dbReference type="GO" id="GO:0043546">
    <property type="term" value="F:molybdopterin cofactor binding"/>
    <property type="evidence" value="ECO:0007669"/>
    <property type="project" value="UniProtKB-UniRule"/>
</dbReference>
<dbReference type="NCBIfam" id="NF003767">
    <property type="entry name" value="PRK05363.1"/>
    <property type="match status" value="1"/>
</dbReference>
<keyword evidence="3 5" id="KW-0732">Signal</keyword>
<keyword evidence="2 5" id="KW-0479">Metal-binding</keyword>
<dbReference type="GO" id="GO:0030091">
    <property type="term" value="P:protein repair"/>
    <property type="evidence" value="ECO:0007669"/>
    <property type="project" value="UniProtKB-UniRule"/>
</dbReference>
<feature type="binding site" evidence="5">
    <location>
        <position position="239"/>
    </location>
    <ligand>
        <name>Mo-molybdopterin</name>
        <dbReference type="ChEBI" id="CHEBI:71302"/>
    </ligand>
</feature>
<dbReference type="GO" id="GO:0042597">
    <property type="term" value="C:periplasmic space"/>
    <property type="evidence" value="ECO:0007669"/>
    <property type="project" value="UniProtKB-SubCell"/>
</dbReference>
<comment type="subcellular location">
    <subcellularLocation>
        <location evidence="5">Periplasm</location>
    </subcellularLocation>
    <text evidence="5">Is attached to the inner membrane when interacting with the MsrQ subunit.</text>
</comment>
<accession>D4ZL19</accession>
<comment type="cofactor">
    <cofactor evidence="5">
        <name>Mo-molybdopterin</name>
        <dbReference type="ChEBI" id="CHEBI:71302"/>
    </cofactor>
    <text evidence="5">Binds 1 Mo-molybdopterin (Mo-MPT) cofactor per subunit.</text>
</comment>